<keyword evidence="1" id="KW-0732">Signal</keyword>
<proteinExistence type="predicted"/>
<protein>
    <submittedName>
        <fullName evidence="2">DUF4871 domain-containing protein</fullName>
    </submittedName>
</protein>
<evidence type="ECO:0000313" key="2">
    <source>
        <dbReference type="EMBL" id="MBN2910829.1"/>
    </source>
</evidence>
<dbReference type="Proteomes" id="UP001177120">
    <property type="component" value="Unassembled WGS sequence"/>
</dbReference>
<sequence length="155" mass="17084">MLIFVFLSLFLAGCTHAESTVTIDKKPKAATQALSKQWRASPTFSVTSNGITVQWIGEKGRVAVTNFPFIAGQTQKYMWLFWGNENEIIGKDYKVIATSDRGIQKTVLSGQSLNGPIWGATASSPSLITLPTKGMWRLDAYVNDQLHGTIFVEVK</sequence>
<reference evidence="2" key="1">
    <citation type="journal article" date="2024" name="Int. J. Syst. Evol. Microbiol.">
        <title>Polycladomyces zharkentensis sp. nov., a novel thermophilic cellulose- and starch-degrading member of the Bacillota from a geothermal aquifer in Kazakhstan.</title>
        <authorList>
            <person name="Mashzhan A."/>
            <person name="Kistaubayeva A."/>
            <person name="Javier-Lopez R."/>
            <person name="Bissenova U."/>
            <person name="Bissenbay A."/>
            <person name="Birkeland N.K."/>
        </authorList>
    </citation>
    <scope>NUCLEOTIDE SEQUENCE</scope>
    <source>
        <strain evidence="2">ZKZ2T</strain>
    </source>
</reference>
<gene>
    <name evidence="2" type="ORF">JQC72_15120</name>
</gene>
<name>A0ABS2WN64_9BACL</name>
<accession>A0ABS2WN64</accession>
<keyword evidence="3" id="KW-1185">Reference proteome</keyword>
<evidence type="ECO:0000256" key="1">
    <source>
        <dbReference type="SAM" id="SignalP"/>
    </source>
</evidence>
<comment type="caution">
    <text evidence="2">The sequence shown here is derived from an EMBL/GenBank/DDBJ whole genome shotgun (WGS) entry which is preliminary data.</text>
</comment>
<feature type="chain" id="PRO_5045048518" evidence="1">
    <location>
        <begin position="18"/>
        <end position="155"/>
    </location>
</feature>
<dbReference type="EMBL" id="JAFHAP010000017">
    <property type="protein sequence ID" value="MBN2910829.1"/>
    <property type="molecule type" value="Genomic_DNA"/>
</dbReference>
<dbReference type="Pfam" id="PF16167">
    <property type="entry name" value="DUF4871"/>
    <property type="match status" value="1"/>
</dbReference>
<evidence type="ECO:0000313" key="3">
    <source>
        <dbReference type="Proteomes" id="UP001177120"/>
    </source>
</evidence>
<organism evidence="2 3">
    <name type="scientific">Polycladomyces zharkentensis</name>
    <dbReference type="NCBI Taxonomy" id="2807616"/>
    <lineage>
        <taxon>Bacteria</taxon>
        <taxon>Bacillati</taxon>
        <taxon>Bacillota</taxon>
        <taxon>Bacilli</taxon>
        <taxon>Bacillales</taxon>
        <taxon>Thermoactinomycetaceae</taxon>
        <taxon>Polycladomyces</taxon>
    </lineage>
</organism>
<dbReference type="RefSeq" id="WP_205497105.1">
    <property type="nucleotide sequence ID" value="NZ_JAFHAP010000017.1"/>
</dbReference>
<dbReference type="Gene3D" id="2.60.40.3830">
    <property type="match status" value="1"/>
</dbReference>
<dbReference type="InterPro" id="IPR032366">
    <property type="entry name" value="DUF4871"/>
</dbReference>
<feature type="signal peptide" evidence="1">
    <location>
        <begin position="1"/>
        <end position="17"/>
    </location>
</feature>